<dbReference type="GO" id="GO:0015074">
    <property type="term" value="P:DNA integration"/>
    <property type="evidence" value="ECO:0007669"/>
    <property type="project" value="UniProtKB-KW"/>
</dbReference>
<evidence type="ECO:0000256" key="5">
    <source>
        <dbReference type="SAM" id="MobiDB-lite"/>
    </source>
</evidence>
<dbReference type="PROSITE" id="PS51898">
    <property type="entry name" value="TYR_RECOMBINASE"/>
    <property type="match status" value="1"/>
</dbReference>
<proteinExistence type="predicted"/>
<accession>A0A936NAU6</accession>
<evidence type="ECO:0000313" key="8">
    <source>
        <dbReference type="EMBL" id="MBK9296852.1"/>
    </source>
</evidence>
<dbReference type="InterPro" id="IPR050090">
    <property type="entry name" value="Tyrosine_recombinase_XerCD"/>
</dbReference>
<feature type="domain" description="Core-binding (CB)" evidence="7">
    <location>
        <begin position="22"/>
        <end position="123"/>
    </location>
</feature>
<feature type="region of interest" description="Disordered" evidence="5">
    <location>
        <begin position="145"/>
        <end position="166"/>
    </location>
</feature>
<dbReference type="GO" id="GO:0003677">
    <property type="term" value="F:DNA binding"/>
    <property type="evidence" value="ECO:0007669"/>
    <property type="project" value="UniProtKB-UniRule"/>
</dbReference>
<feature type="domain" description="Tyr recombinase" evidence="6">
    <location>
        <begin position="164"/>
        <end position="350"/>
    </location>
</feature>
<dbReference type="Proteomes" id="UP000727993">
    <property type="component" value="Unassembled WGS sequence"/>
</dbReference>
<dbReference type="InterPro" id="IPR013762">
    <property type="entry name" value="Integrase-like_cat_sf"/>
</dbReference>
<evidence type="ECO:0000313" key="9">
    <source>
        <dbReference type="Proteomes" id="UP000727993"/>
    </source>
</evidence>
<dbReference type="Pfam" id="PF02899">
    <property type="entry name" value="Phage_int_SAM_1"/>
    <property type="match status" value="1"/>
</dbReference>
<keyword evidence="3" id="KW-0233">DNA recombination</keyword>
<evidence type="ECO:0000256" key="4">
    <source>
        <dbReference type="PROSITE-ProRule" id="PRU01248"/>
    </source>
</evidence>
<keyword evidence="2 4" id="KW-0238">DNA-binding</keyword>
<evidence type="ECO:0000259" key="6">
    <source>
        <dbReference type="PROSITE" id="PS51898"/>
    </source>
</evidence>
<sequence>MRVRKRVLHDGQACYELKGDAADGTGAANRYLLYLTNLDRSPNTIRAYATDLRLWIGWLTDLARPWESADLELLGQFVHWLRTSRSGHSDEVVTRLISAQPGRSPKTVNRVVGTVFAFYEFHAEAGAPISRQLIDFRATHHDYKRSLGRRSSRRRPITLPEPSTRPATLSAAQVGNLLRACEHRRDRLLIGFWWLAGLRVGQTLGLRHDDIDARKAQLRIVPRANPNGARPKVRETQTVPLRPEILELYGEYVREELQSVESDYVFVNLWCEPLGSPMTYSAVDGLVRRLRAHSGENFTPHQLRHTFATDLHREGVSLEVISRLLTHRSISTTSDLYLHLDVEDLRAGLEMAKRARS</sequence>
<dbReference type="InterPro" id="IPR004107">
    <property type="entry name" value="Integrase_SAM-like_N"/>
</dbReference>
<keyword evidence="1" id="KW-0229">DNA integration</keyword>
<dbReference type="Gene3D" id="1.10.150.130">
    <property type="match status" value="1"/>
</dbReference>
<comment type="caution">
    <text evidence="8">The sequence shown here is derived from an EMBL/GenBank/DDBJ whole genome shotgun (WGS) entry which is preliminary data.</text>
</comment>
<protein>
    <submittedName>
        <fullName evidence="8">Tyrosine-type recombinase/integrase</fullName>
    </submittedName>
</protein>
<dbReference type="InterPro" id="IPR011010">
    <property type="entry name" value="DNA_brk_join_enz"/>
</dbReference>
<evidence type="ECO:0000259" key="7">
    <source>
        <dbReference type="PROSITE" id="PS51900"/>
    </source>
</evidence>
<dbReference type="InterPro" id="IPR010998">
    <property type="entry name" value="Integrase_recombinase_N"/>
</dbReference>
<organism evidence="8 9">
    <name type="scientific">Candidatus Neomicrothrix subdominans</name>
    <dbReference type="NCBI Taxonomy" id="2954438"/>
    <lineage>
        <taxon>Bacteria</taxon>
        <taxon>Bacillati</taxon>
        <taxon>Actinomycetota</taxon>
        <taxon>Acidimicrobiia</taxon>
        <taxon>Acidimicrobiales</taxon>
        <taxon>Microthrixaceae</taxon>
        <taxon>Candidatus Neomicrothrix</taxon>
    </lineage>
</organism>
<gene>
    <name evidence="8" type="ORF">IPN02_08450</name>
</gene>
<reference evidence="8 9" key="1">
    <citation type="submission" date="2020-10" db="EMBL/GenBank/DDBJ databases">
        <title>Connecting structure to function with the recovery of over 1000 high-quality activated sludge metagenome-assembled genomes encoding full-length rRNA genes using long-read sequencing.</title>
        <authorList>
            <person name="Singleton C.M."/>
            <person name="Petriglieri F."/>
            <person name="Kristensen J.M."/>
            <person name="Kirkegaard R.H."/>
            <person name="Michaelsen T.Y."/>
            <person name="Andersen M.H."/>
            <person name="Karst S.M."/>
            <person name="Dueholm M.S."/>
            <person name="Nielsen P.H."/>
            <person name="Albertsen M."/>
        </authorList>
    </citation>
    <scope>NUCLEOTIDE SEQUENCE [LARGE SCALE GENOMIC DNA]</scope>
    <source>
        <strain evidence="8">Lyne_18-Q3-R50-59_MAXAC.006</strain>
    </source>
</reference>
<dbReference type="InterPro" id="IPR002104">
    <property type="entry name" value="Integrase_catalytic"/>
</dbReference>
<dbReference type="AlphaFoldDB" id="A0A936NAU6"/>
<evidence type="ECO:0000256" key="2">
    <source>
        <dbReference type="ARBA" id="ARBA00023125"/>
    </source>
</evidence>
<dbReference type="InterPro" id="IPR044068">
    <property type="entry name" value="CB"/>
</dbReference>
<feature type="compositionally biased region" description="Basic residues" evidence="5">
    <location>
        <begin position="146"/>
        <end position="156"/>
    </location>
</feature>
<evidence type="ECO:0000256" key="1">
    <source>
        <dbReference type="ARBA" id="ARBA00022908"/>
    </source>
</evidence>
<name>A0A936NAU6_9ACTN</name>
<dbReference type="SUPFAM" id="SSF56349">
    <property type="entry name" value="DNA breaking-rejoining enzymes"/>
    <property type="match status" value="1"/>
</dbReference>
<dbReference type="PANTHER" id="PTHR30349">
    <property type="entry name" value="PHAGE INTEGRASE-RELATED"/>
    <property type="match status" value="1"/>
</dbReference>
<dbReference type="EMBL" id="JADJZA010000006">
    <property type="protein sequence ID" value="MBK9296852.1"/>
    <property type="molecule type" value="Genomic_DNA"/>
</dbReference>
<dbReference type="GO" id="GO:0006310">
    <property type="term" value="P:DNA recombination"/>
    <property type="evidence" value="ECO:0007669"/>
    <property type="project" value="UniProtKB-KW"/>
</dbReference>
<dbReference type="PROSITE" id="PS51900">
    <property type="entry name" value="CB"/>
    <property type="match status" value="1"/>
</dbReference>
<evidence type="ECO:0000256" key="3">
    <source>
        <dbReference type="ARBA" id="ARBA00023172"/>
    </source>
</evidence>
<dbReference type="Gene3D" id="1.10.443.10">
    <property type="entry name" value="Intergrase catalytic core"/>
    <property type="match status" value="1"/>
</dbReference>
<dbReference type="Pfam" id="PF00589">
    <property type="entry name" value="Phage_integrase"/>
    <property type="match status" value="1"/>
</dbReference>